<dbReference type="GO" id="GO:0006888">
    <property type="term" value="P:endoplasmic reticulum to Golgi vesicle-mediated transport"/>
    <property type="evidence" value="ECO:0007669"/>
    <property type="project" value="TreeGrafter"/>
</dbReference>
<accession>A0AAW1R1Q3</accession>
<dbReference type="Pfam" id="PF22766">
    <property type="entry name" value="ZW10_C2"/>
    <property type="match status" value="1"/>
</dbReference>
<feature type="compositionally biased region" description="Low complexity" evidence="1">
    <location>
        <begin position="614"/>
        <end position="628"/>
    </location>
</feature>
<dbReference type="GO" id="GO:1990423">
    <property type="term" value="C:RZZ complex"/>
    <property type="evidence" value="ECO:0007669"/>
    <property type="project" value="TreeGrafter"/>
</dbReference>
<reference evidence="4 5" key="1">
    <citation type="journal article" date="2024" name="Nat. Commun.">
        <title>Phylogenomics reveals the evolutionary origins of lichenization in chlorophyte algae.</title>
        <authorList>
            <person name="Puginier C."/>
            <person name="Libourel C."/>
            <person name="Otte J."/>
            <person name="Skaloud P."/>
            <person name="Haon M."/>
            <person name="Grisel S."/>
            <person name="Petersen M."/>
            <person name="Berrin J.G."/>
            <person name="Delaux P.M."/>
            <person name="Dal Grande F."/>
            <person name="Keller J."/>
        </authorList>
    </citation>
    <scope>NUCLEOTIDE SEQUENCE [LARGE SCALE GENOMIC DNA]</scope>
    <source>
        <strain evidence="4 5">SAG 2145</strain>
    </source>
</reference>
<dbReference type="Gene3D" id="1.10.357.150">
    <property type="match status" value="1"/>
</dbReference>
<dbReference type="AlphaFoldDB" id="A0AAW1R1Q3"/>
<proteinExistence type="predicted"/>
<evidence type="ECO:0000313" key="4">
    <source>
        <dbReference type="EMBL" id="KAK9827820.1"/>
    </source>
</evidence>
<dbReference type="EMBL" id="JALJOS010000017">
    <property type="protein sequence ID" value="KAK9827820.1"/>
    <property type="molecule type" value="Genomic_DNA"/>
</dbReference>
<protein>
    <submittedName>
        <fullName evidence="4">Uncharacterized protein</fullName>
    </submittedName>
</protein>
<dbReference type="PANTHER" id="PTHR12205">
    <property type="entry name" value="CENTROMERE/KINETOCHORE PROTEIN ZW10"/>
    <property type="match status" value="1"/>
</dbReference>
<dbReference type="InterPro" id="IPR055148">
    <property type="entry name" value="ZW10_C_2"/>
</dbReference>
<sequence>MAHTLIPQEGLAGSLQLYADRLDWRLSKVAETLFAAVAAGDICDSQALENLPALSTSSSGQLGALHELLGLAQTAACHQQEVSNLKRQQQLWHAATNLENVNDRVQHAISTGAFTEAVVLFPELDDAEAKVIELSAGSHALPNNLAPLRPVLEEAARSWLTVQPQARQCMFWPTVAGSWTALSLKQWSHPVLQELVDNLWSGLIKPMMAQATSCTVYWRPQERDRDTVIMNWSTHVTGSIASKPQLSGLCPALTTLLEALADQGLGRGTALILECGSILWRRLAEAIIQQQLVPLSHEAFEAFQACAAEAVALEKGAISLGFLDSKIGQGRPIQLFAAQMRDKALHAKRLAKLAEARAIIEEPSFDPVEVDGPFQAPAPAADGSFLTKGPYKVTRRAQKLGELLDSIVAEACSSQDPQIARSSCIAVRDIAMLQATLPASAHARQLQIPQLATLHHNDCWHLASQLLMLPHSNAPELERLVGDDAGFLHAALQLRQEGSTCLAQQIAAQQDEARELIDVAGGFQRVQEPRHADAANKAIKQVLVLLQRLAGTFQDILAAEHLIAAMAAVVQAVAEHGAGKVLAMRDISVEESEMLPIILQPLISSALQAAAGKPQQHSSTSSSPSQPSGQADANTRAEAIRKAAPAVEKLRVVLVILDARLAAIKELWQSGKLKSVGIMADQAEHLVRALFEHNENRQAVLDAIRAPMADE</sequence>
<keyword evidence="5" id="KW-1185">Reference proteome</keyword>
<organism evidence="4 5">
    <name type="scientific">Apatococcus lobatus</name>
    <dbReference type="NCBI Taxonomy" id="904363"/>
    <lineage>
        <taxon>Eukaryota</taxon>
        <taxon>Viridiplantae</taxon>
        <taxon>Chlorophyta</taxon>
        <taxon>core chlorophytes</taxon>
        <taxon>Trebouxiophyceae</taxon>
        <taxon>Chlorellales</taxon>
        <taxon>Chlorellaceae</taxon>
        <taxon>Apatococcus</taxon>
    </lineage>
</organism>
<evidence type="ECO:0000259" key="2">
    <source>
        <dbReference type="Pfam" id="PF20666"/>
    </source>
</evidence>
<dbReference type="InterPro" id="IPR046362">
    <property type="entry name" value="Zw10/DSL1_C_sf"/>
</dbReference>
<feature type="region of interest" description="Disordered" evidence="1">
    <location>
        <begin position="610"/>
        <end position="636"/>
    </location>
</feature>
<evidence type="ECO:0000259" key="3">
    <source>
        <dbReference type="Pfam" id="PF22766"/>
    </source>
</evidence>
<dbReference type="InterPro" id="IPR048343">
    <property type="entry name" value="ZW10_C"/>
</dbReference>
<dbReference type="PANTHER" id="PTHR12205:SF0">
    <property type="entry name" value="CENTROMERE_KINETOCHORE PROTEIN ZW10 HOMOLOG"/>
    <property type="match status" value="1"/>
</dbReference>
<evidence type="ECO:0000313" key="5">
    <source>
        <dbReference type="Proteomes" id="UP001438707"/>
    </source>
</evidence>
<gene>
    <name evidence="4" type="ORF">WJX74_003826</name>
</gene>
<dbReference type="GO" id="GO:0007094">
    <property type="term" value="P:mitotic spindle assembly checkpoint signaling"/>
    <property type="evidence" value="ECO:0007669"/>
    <property type="project" value="TreeGrafter"/>
</dbReference>
<dbReference type="Proteomes" id="UP001438707">
    <property type="component" value="Unassembled WGS sequence"/>
</dbReference>
<name>A0AAW1R1Q3_9CHLO</name>
<evidence type="ECO:0000256" key="1">
    <source>
        <dbReference type="SAM" id="MobiDB-lite"/>
    </source>
</evidence>
<feature type="domain" description="ZW10 C-terminal helical" evidence="3">
    <location>
        <begin position="537"/>
        <end position="702"/>
    </location>
</feature>
<feature type="domain" description="Centromere/kinetochore protein zw10 C-terminal" evidence="2">
    <location>
        <begin position="393"/>
        <end position="512"/>
    </location>
</feature>
<dbReference type="Pfam" id="PF20666">
    <property type="entry name" value="ZW10_C"/>
    <property type="match status" value="1"/>
</dbReference>
<dbReference type="GO" id="GO:0005737">
    <property type="term" value="C:cytoplasm"/>
    <property type="evidence" value="ECO:0007669"/>
    <property type="project" value="GOC"/>
</dbReference>
<comment type="caution">
    <text evidence="4">The sequence shown here is derived from an EMBL/GenBank/DDBJ whole genome shotgun (WGS) entry which is preliminary data.</text>
</comment>